<keyword evidence="1" id="KW-0812">Transmembrane</keyword>
<dbReference type="SUPFAM" id="SSF53300">
    <property type="entry name" value="vWA-like"/>
    <property type="match status" value="1"/>
</dbReference>
<evidence type="ECO:0000256" key="1">
    <source>
        <dbReference type="SAM" id="Phobius"/>
    </source>
</evidence>
<dbReference type="Gene3D" id="3.40.50.410">
    <property type="entry name" value="von Willebrand factor, type A domain"/>
    <property type="match status" value="1"/>
</dbReference>
<feature type="signal peptide" evidence="2">
    <location>
        <begin position="1"/>
        <end position="22"/>
    </location>
</feature>
<gene>
    <name evidence="5" type="ORF">MGMO_34c00140</name>
</gene>
<evidence type="ECO:0000259" key="4">
    <source>
        <dbReference type="PROSITE" id="PS51468"/>
    </source>
</evidence>
<dbReference type="SMART" id="SM00609">
    <property type="entry name" value="VIT"/>
    <property type="match status" value="1"/>
</dbReference>
<sequence>MIKLTKPIAVLALLLPTCSALAAMPDMGGTIEAHVDGKVVQFPLLKTDMLAKVKGDLVTVTVKQTFSNQYDKPLHATYLFPLNHDAAVHRMIMQVGDERVEAKIQRIEEAKATFQQAKHEGKAAALLTEHRPNMFTQDIANLMPKLPVQVTLTYSQILPKVDGQYELALPLVVGPRYQPAGAGVPPTPNSDTNSKTTFGQWEVEKLPAYPEVAELNSPEIIDKERVSIRVELDAGLPITEVSSKTHDISEEIPSEKQRIIQLLDGKTIDNKDFVLRYRLSGSATQAGLLAHRDERGGFFSIQLEPPAVPAVKDVAAREMVFVLDTSGSMDGEPIAASKLFMKHALNHLHPNDTFRIIRFSNNAEEFTAAPVIATPENIRQGLGYVESLTADGGTEISPAIEQAFAKPALKDSLRLVVFLTDGYIGNESEVLTQIAEKIGSARIYALGVGTSVNRFLLEEMAVRGRGFARFIDPTEKADDVAIQLASKLESPVLTDIAIDWGDLQVSDLSPSRIPDLFAGGAIRTQGKYRQPGRHTIKVSGLVNGRKAQLPITVNLPDSSGEQDNPIPVIWARSQIADAMRQINTPSYMRTENANENSLKDKVTELGLDFSLTTQWTAFVAVSQKIVNEHPEQAEHNNVPLPMVKGTTAKAYGENTPQLTAAQPMMVAQNFSGGAAPEPSTVVGMMLMAVIGTWTLYRRQKHGLGYVNR</sequence>
<dbReference type="PATRIC" id="fig|1116472.3.peg.968"/>
<name>V5BIP4_9GAMM</name>
<protein>
    <submittedName>
        <fullName evidence="5">von willebrand factor type A-like domain</fullName>
    </submittedName>
</protein>
<dbReference type="eggNOG" id="COG2304">
    <property type="taxonomic scope" value="Bacteria"/>
</dbReference>
<dbReference type="OrthoDB" id="9784383at2"/>
<keyword evidence="2" id="KW-0732">Signal</keyword>
<reference evidence="5 6" key="1">
    <citation type="journal article" date="2013" name="Genome Announc.">
        <title>Draft Genome Sequence of the Methanotrophic Gammaproteobacterium Methyloglobulus morosus DSM 22980 Strain KoM1.</title>
        <authorList>
            <person name="Poehlein A."/>
            <person name="Deutzmann J.S."/>
            <person name="Daniel R."/>
            <person name="Simeonova D.D."/>
        </authorList>
    </citation>
    <scope>NUCLEOTIDE SEQUENCE [LARGE SCALE GENOMIC DNA]</scope>
    <source>
        <strain evidence="5 6">KoM1</strain>
    </source>
</reference>
<evidence type="ECO:0000313" key="5">
    <source>
        <dbReference type="EMBL" id="ESS73170.1"/>
    </source>
</evidence>
<evidence type="ECO:0000259" key="3">
    <source>
        <dbReference type="PROSITE" id="PS50234"/>
    </source>
</evidence>
<feature type="domain" description="VWFA" evidence="3">
    <location>
        <begin position="318"/>
        <end position="496"/>
    </location>
</feature>
<organism evidence="5 6">
    <name type="scientific">Methyloglobulus morosus KoM1</name>
    <dbReference type="NCBI Taxonomy" id="1116472"/>
    <lineage>
        <taxon>Bacteria</taxon>
        <taxon>Pseudomonadati</taxon>
        <taxon>Pseudomonadota</taxon>
        <taxon>Gammaproteobacteria</taxon>
        <taxon>Methylococcales</taxon>
        <taxon>Methylococcaceae</taxon>
        <taxon>Methyloglobulus</taxon>
    </lineage>
</organism>
<dbReference type="InterPro" id="IPR002035">
    <property type="entry name" value="VWF_A"/>
</dbReference>
<dbReference type="PROSITE" id="PS50234">
    <property type="entry name" value="VWFA"/>
    <property type="match status" value="1"/>
</dbReference>
<comment type="caution">
    <text evidence="5">The sequence shown here is derived from an EMBL/GenBank/DDBJ whole genome shotgun (WGS) entry which is preliminary data.</text>
</comment>
<keyword evidence="1" id="KW-0472">Membrane</keyword>
<keyword evidence="1" id="KW-1133">Transmembrane helix</keyword>
<feature type="chain" id="PRO_5004733211" evidence="2">
    <location>
        <begin position="23"/>
        <end position="708"/>
    </location>
</feature>
<dbReference type="STRING" id="1116472.MGMO_34c00140"/>
<proteinExistence type="predicted"/>
<accession>V5BIP4</accession>
<dbReference type="Proteomes" id="UP000017842">
    <property type="component" value="Unassembled WGS sequence"/>
</dbReference>
<dbReference type="PANTHER" id="PTHR45737:SF6">
    <property type="entry name" value="VON WILLEBRAND FACTOR A DOMAIN-CONTAINING PROTEIN 5A"/>
    <property type="match status" value="1"/>
</dbReference>
<dbReference type="NCBIfam" id="TIGR02595">
    <property type="entry name" value="PEP_CTERM"/>
    <property type="match status" value="1"/>
</dbReference>
<dbReference type="InterPro" id="IPR036465">
    <property type="entry name" value="vWFA_dom_sf"/>
</dbReference>
<keyword evidence="6" id="KW-1185">Reference proteome</keyword>
<evidence type="ECO:0000256" key="2">
    <source>
        <dbReference type="SAM" id="SignalP"/>
    </source>
</evidence>
<dbReference type="InterPro" id="IPR013694">
    <property type="entry name" value="VIT"/>
</dbReference>
<dbReference type="PROSITE" id="PS51468">
    <property type="entry name" value="VIT"/>
    <property type="match status" value="1"/>
</dbReference>
<dbReference type="Pfam" id="PF08487">
    <property type="entry name" value="VIT"/>
    <property type="match status" value="1"/>
</dbReference>
<feature type="transmembrane region" description="Helical" evidence="1">
    <location>
        <begin position="678"/>
        <end position="696"/>
    </location>
</feature>
<dbReference type="SMART" id="SM00327">
    <property type="entry name" value="VWA"/>
    <property type="match status" value="1"/>
</dbReference>
<dbReference type="AlphaFoldDB" id="V5BIP4"/>
<dbReference type="Pfam" id="PF13768">
    <property type="entry name" value="VWA_3"/>
    <property type="match status" value="1"/>
</dbReference>
<dbReference type="PANTHER" id="PTHR45737">
    <property type="entry name" value="VON WILLEBRAND FACTOR A DOMAIN-CONTAINING PROTEIN 5A"/>
    <property type="match status" value="1"/>
</dbReference>
<evidence type="ECO:0000313" key="6">
    <source>
        <dbReference type="Proteomes" id="UP000017842"/>
    </source>
</evidence>
<dbReference type="EMBL" id="AYLO01000033">
    <property type="protein sequence ID" value="ESS73170.1"/>
    <property type="molecule type" value="Genomic_DNA"/>
</dbReference>
<feature type="domain" description="VIT" evidence="4">
    <location>
        <begin position="28"/>
        <end position="156"/>
    </location>
</feature>
<dbReference type="InterPro" id="IPR013424">
    <property type="entry name" value="Ice-binding_C"/>
</dbReference>